<organism evidence="2 3">
    <name type="scientific">Gossypium arboreum</name>
    <name type="common">Tree cotton</name>
    <name type="synonym">Gossypium nanking</name>
    <dbReference type="NCBI Taxonomy" id="29729"/>
    <lineage>
        <taxon>Eukaryota</taxon>
        <taxon>Viridiplantae</taxon>
        <taxon>Streptophyta</taxon>
        <taxon>Embryophyta</taxon>
        <taxon>Tracheophyta</taxon>
        <taxon>Spermatophyta</taxon>
        <taxon>Magnoliopsida</taxon>
        <taxon>eudicotyledons</taxon>
        <taxon>Gunneridae</taxon>
        <taxon>Pentapetalae</taxon>
        <taxon>rosids</taxon>
        <taxon>malvids</taxon>
        <taxon>Malvales</taxon>
        <taxon>Malvaceae</taxon>
        <taxon>Malvoideae</taxon>
        <taxon>Gossypium</taxon>
    </lineage>
</organism>
<name>A0ABR0R5A0_GOSAR</name>
<evidence type="ECO:0000256" key="1">
    <source>
        <dbReference type="SAM" id="MobiDB-lite"/>
    </source>
</evidence>
<accession>A0ABR0R5A0</accession>
<evidence type="ECO:0000313" key="2">
    <source>
        <dbReference type="EMBL" id="KAK5846765.1"/>
    </source>
</evidence>
<evidence type="ECO:0000313" key="3">
    <source>
        <dbReference type="Proteomes" id="UP001358586"/>
    </source>
</evidence>
<reference evidence="2 3" key="1">
    <citation type="submission" date="2023-03" db="EMBL/GenBank/DDBJ databases">
        <title>WGS of Gossypium arboreum.</title>
        <authorList>
            <person name="Yu D."/>
        </authorList>
    </citation>
    <scope>NUCLEOTIDE SEQUENCE [LARGE SCALE GENOMIC DNA]</scope>
    <source>
        <tissue evidence="2">Leaf</tissue>
    </source>
</reference>
<dbReference type="Proteomes" id="UP001358586">
    <property type="component" value="Chromosome 1"/>
</dbReference>
<protein>
    <submittedName>
        <fullName evidence="2">Uncharacterized protein</fullName>
    </submittedName>
</protein>
<sequence length="163" mass="17950">MIDEVISLEVGDVIFSIRVRERGLSKLKEDNVISKASRKKKEEVSTSEASSVASTRPKIPSEGIENVKIGALMAVNLENGKKSYECQKMMEEENEEVELEHIFKEINLGKAAVTDNVLERALNDIRDMGLNVIEDALEVLNVGGIKNGSLVAAQLLKILSLKI</sequence>
<feature type="compositionally biased region" description="Low complexity" evidence="1">
    <location>
        <begin position="46"/>
        <end position="55"/>
    </location>
</feature>
<dbReference type="EMBL" id="JARKNE010000001">
    <property type="protein sequence ID" value="KAK5846765.1"/>
    <property type="molecule type" value="Genomic_DNA"/>
</dbReference>
<feature type="region of interest" description="Disordered" evidence="1">
    <location>
        <begin position="35"/>
        <end position="57"/>
    </location>
</feature>
<comment type="caution">
    <text evidence="2">The sequence shown here is derived from an EMBL/GenBank/DDBJ whole genome shotgun (WGS) entry which is preliminary data.</text>
</comment>
<proteinExistence type="predicted"/>
<keyword evidence="3" id="KW-1185">Reference proteome</keyword>
<gene>
    <name evidence="2" type="ORF">PVK06_003063</name>
</gene>